<keyword evidence="5" id="KW-0029">Amino-acid transport</keyword>
<organism evidence="7 8">
    <name type="scientific">Grylomicrobium aquisgranensis</name>
    <dbReference type="NCBI Taxonomy" id="2926318"/>
    <lineage>
        <taxon>Bacteria</taxon>
        <taxon>Bacillati</taxon>
        <taxon>Bacillota</taxon>
        <taxon>Erysipelotrichia</taxon>
        <taxon>Erysipelotrichales</taxon>
        <taxon>Erysipelotrichaceae</taxon>
        <taxon>Grylomicrobium</taxon>
    </lineage>
</organism>
<dbReference type="InterPro" id="IPR017871">
    <property type="entry name" value="ABC_transporter-like_CS"/>
</dbReference>
<reference evidence="7 8" key="1">
    <citation type="submission" date="2022-03" db="EMBL/GenBank/DDBJ databases">
        <title>Novel taxa within the pig intestine.</title>
        <authorList>
            <person name="Wylensek D."/>
            <person name="Bishof K."/>
            <person name="Afrizal A."/>
            <person name="Clavel T."/>
        </authorList>
    </citation>
    <scope>NUCLEOTIDE SEQUENCE [LARGE SCALE GENOMIC DNA]</scope>
    <source>
        <strain evidence="7 8">CLA-KB-P133</strain>
    </source>
</reference>
<keyword evidence="4 7" id="KW-0067">ATP-binding</keyword>
<keyword evidence="2" id="KW-0813">Transport</keyword>
<keyword evidence="8" id="KW-1185">Reference proteome</keyword>
<comment type="caution">
    <text evidence="7">The sequence shown here is derived from an EMBL/GenBank/DDBJ whole genome shotgun (WGS) entry which is preliminary data.</text>
</comment>
<gene>
    <name evidence="7" type="ORF">MOZ60_07845</name>
</gene>
<evidence type="ECO:0000313" key="7">
    <source>
        <dbReference type="EMBL" id="MDX8420006.1"/>
    </source>
</evidence>
<dbReference type="PROSITE" id="PS50893">
    <property type="entry name" value="ABC_TRANSPORTER_2"/>
    <property type="match status" value="1"/>
</dbReference>
<dbReference type="SUPFAM" id="SSF52540">
    <property type="entry name" value="P-loop containing nucleoside triphosphate hydrolases"/>
    <property type="match status" value="1"/>
</dbReference>
<dbReference type="SMART" id="SM00382">
    <property type="entry name" value="AAA"/>
    <property type="match status" value="1"/>
</dbReference>
<feature type="domain" description="ABC transporter" evidence="6">
    <location>
        <begin position="2"/>
        <end position="234"/>
    </location>
</feature>
<dbReference type="AlphaFoldDB" id="A0AB35U4F1"/>
<evidence type="ECO:0000256" key="4">
    <source>
        <dbReference type="ARBA" id="ARBA00022840"/>
    </source>
</evidence>
<dbReference type="InterPro" id="IPR003439">
    <property type="entry name" value="ABC_transporter-like_ATP-bd"/>
</dbReference>
<evidence type="ECO:0000256" key="1">
    <source>
        <dbReference type="ARBA" id="ARBA00005417"/>
    </source>
</evidence>
<proteinExistence type="inferred from homology"/>
<dbReference type="Proteomes" id="UP001286174">
    <property type="component" value="Unassembled WGS sequence"/>
</dbReference>
<dbReference type="Pfam" id="PF00005">
    <property type="entry name" value="ABC_tran"/>
    <property type="match status" value="1"/>
</dbReference>
<protein>
    <submittedName>
        <fullName evidence="7">ABC transporter ATP-binding protein</fullName>
    </submittedName>
</protein>
<evidence type="ECO:0000259" key="6">
    <source>
        <dbReference type="PROSITE" id="PS50893"/>
    </source>
</evidence>
<dbReference type="InterPro" id="IPR052156">
    <property type="entry name" value="BCAA_Transport_ATP-bd_LivF"/>
</dbReference>
<evidence type="ECO:0000256" key="3">
    <source>
        <dbReference type="ARBA" id="ARBA00022741"/>
    </source>
</evidence>
<dbReference type="InterPro" id="IPR027417">
    <property type="entry name" value="P-loop_NTPase"/>
</dbReference>
<sequence>MLKITDLHVRYGMIEAIKGISFEVNDGEIVTLIGSNGAGKTTTMHAISGLLKPASGSIMLDGVELTKTPAHKIVTMGLAQVPEGRRVFAQQTVEENLLLGAYFRKDKDVINADMNKAFELFPRLMERRHQLAGTLSGGEQQMLAMARALMSKPRIMLMDEPSMGLSPLLVKEIFRIIQDINKQGTTVLLVEQNAKMALAIADRAYVLETGKITLEGTGKELAADERVRKAYLGG</sequence>
<evidence type="ECO:0000256" key="2">
    <source>
        <dbReference type="ARBA" id="ARBA00022448"/>
    </source>
</evidence>
<dbReference type="GO" id="GO:0016887">
    <property type="term" value="F:ATP hydrolysis activity"/>
    <property type="evidence" value="ECO:0007669"/>
    <property type="project" value="InterPro"/>
</dbReference>
<dbReference type="InterPro" id="IPR003593">
    <property type="entry name" value="AAA+_ATPase"/>
</dbReference>
<comment type="similarity">
    <text evidence="1">Belongs to the ABC transporter superfamily.</text>
</comment>
<dbReference type="GO" id="GO:0015658">
    <property type="term" value="F:branched-chain amino acid transmembrane transporter activity"/>
    <property type="evidence" value="ECO:0007669"/>
    <property type="project" value="InterPro"/>
</dbReference>
<name>A0AB35U4F1_9FIRM</name>
<dbReference type="CDD" id="cd03224">
    <property type="entry name" value="ABC_TM1139_LivF_branched"/>
    <property type="match status" value="1"/>
</dbReference>
<dbReference type="PANTHER" id="PTHR43820">
    <property type="entry name" value="HIGH-AFFINITY BRANCHED-CHAIN AMINO ACID TRANSPORT ATP-BINDING PROTEIN LIVF"/>
    <property type="match status" value="1"/>
</dbReference>
<dbReference type="PANTHER" id="PTHR43820:SF3">
    <property type="entry name" value="BRANCHED-CHAIN AMINO ACID TRANSPORT SYSTEM,ATP-BINDING PROTEIN"/>
    <property type="match status" value="1"/>
</dbReference>
<dbReference type="RefSeq" id="WP_370596250.1">
    <property type="nucleotide sequence ID" value="NZ_JALBUR010000019.1"/>
</dbReference>
<evidence type="ECO:0000313" key="8">
    <source>
        <dbReference type="Proteomes" id="UP001286174"/>
    </source>
</evidence>
<dbReference type="Gene3D" id="3.40.50.300">
    <property type="entry name" value="P-loop containing nucleotide triphosphate hydrolases"/>
    <property type="match status" value="1"/>
</dbReference>
<dbReference type="PIRSF" id="PIRSF039137">
    <property type="entry name" value="ABC_branched_ATPase"/>
    <property type="match status" value="1"/>
</dbReference>
<dbReference type="EMBL" id="JALBUR010000019">
    <property type="protein sequence ID" value="MDX8420006.1"/>
    <property type="molecule type" value="Genomic_DNA"/>
</dbReference>
<evidence type="ECO:0000256" key="5">
    <source>
        <dbReference type="ARBA" id="ARBA00022970"/>
    </source>
</evidence>
<keyword evidence="3" id="KW-0547">Nucleotide-binding</keyword>
<dbReference type="GO" id="GO:0015807">
    <property type="term" value="P:L-amino acid transport"/>
    <property type="evidence" value="ECO:0007669"/>
    <property type="project" value="TreeGrafter"/>
</dbReference>
<dbReference type="PROSITE" id="PS00211">
    <property type="entry name" value="ABC_TRANSPORTER_1"/>
    <property type="match status" value="1"/>
</dbReference>
<dbReference type="GO" id="GO:0005524">
    <property type="term" value="F:ATP binding"/>
    <property type="evidence" value="ECO:0007669"/>
    <property type="project" value="UniProtKB-KW"/>
</dbReference>
<accession>A0AB35U4F1</accession>
<dbReference type="InterPro" id="IPR030660">
    <property type="entry name" value="ABC_branched_ATPase_LivF/BraG"/>
</dbReference>